<proteinExistence type="predicted"/>
<dbReference type="PROSITE" id="PS51257">
    <property type="entry name" value="PROKAR_LIPOPROTEIN"/>
    <property type="match status" value="1"/>
</dbReference>
<keyword evidence="3" id="KW-1185">Reference proteome</keyword>
<reference evidence="2 3" key="1">
    <citation type="submission" date="2014-08" db="EMBL/GenBank/DDBJ databases">
        <title>Complete genome sequence of Corynebacterium aquilae S-613T(T) (=DSM 44791(T)), isolated from the choana of a healthy golden eagle.</title>
        <authorList>
            <person name="Ruckert C."/>
            <person name="Albersmeier A."/>
            <person name="Winkler A."/>
            <person name="Kalinowski J."/>
        </authorList>
    </citation>
    <scope>NUCLEOTIDE SEQUENCE [LARGE SCALE GENOMIC DNA]</scope>
    <source>
        <strain evidence="2 3">S-613</strain>
    </source>
</reference>
<organism evidence="2 3">
    <name type="scientific">Corynebacterium aquilae DSM 44791</name>
    <dbReference type="NCBI Taxonomy" id="1431546"/>
    <lineage>
        <taxon>Bacteria</taxon>
        <taxon>Bacillati</taxon>
        <taxon>Actinomycetota</taxon>
        <taxon>Actinomycetes</taxon>
        <taxon>Mycobacteriales</taxon>
        <taxon>Corynebacteriaceae</taxon>
        <taxon>Corynebacterium</taxon>
    </lineage>
</organism>
<feature type="transmembrane region" description="Helical" evidence="1">
    <location>
        <begin position="12"/>
        <end position="30"/>
    </location>
</feature>
<name>A0A1L7CH47_9CORY</name>
<dbReference type="KEGG" id="caqu:CAQU_08740"/>
<keyword evidence="1" id="KW-0812">Transmembrane</keyword>
<evidence type="ECO:0000313" key="2">
    <source>
        <dbReference type="EMBL" id="APT85145.1"/>
    </source>
</evidence>
<evidence type="ECO:0000313" key="3">
    <source>
        <dbReference type="Proteomes" id="UP000185478"/>
    </source>
</evidence>
<gene>
    <name evidence="2" type="ORF">CAQU_08740</name>
</gene>
<dbReference type="Proteomes" id="UP000185478">
    <property type="component" value="Chromosome"/>
</dbReference>
<keyword evidence="1" id="KW-0472">Membrane</keyword>
<accession>A0A1L7CH47</accession>
<protein>
    <submittedName>
        <fullName evidence="2">Uncharacterized protein</fullName>
    </submittedName>
</protein>
<dbReference type="AlphaFoldDB" id="A0A1L7CH47"/>
<evidence type="ECO:0000256" key="1">
    <source>
        <dbReference type="SAM" id="Phobius"/>
    </source>
</evidence>
<sequence length="118" mass="12552">MAPQTDRASHQHWIILCMTGMLIIGSTAACTREDNLHHAEVTVTHTTVSIPSPLKAKNVSATQQDLAAKLDNAVQQGKITEEERSSVQKAFDLGLLPADCPLSATEQPPLPSAVPTAS</sequence>
<keyword evidence="1" id="KW-1133">Transmembrane helix</keyword>
<dbReference type="EMBL" id="CP009245">
    <property type="protein sequence ID" value="APT85145.1"/>
    <property type="molecule type" value="Genomic_DNA"/>
</dbReference>